<organism evidence="15">
    <name type="scientific">Guillardia theta (strain CCMP2712)</name>
    <name type="common">Cryptophyte</name>
    <dbReference type="NCBI Taxonomy" id="905079"/>
    <lineage>
        <taxon>Eukaryota</taxon>
        <taxon>Cryptophyceae</taxon>
        <taxon>Pyrenomonadales</taxon>
        <taxon>Geminigeraceae</taxon>
        <taxon>Guillardia</taxon>
    </lineage>
</organism>
<reference evidence="17" key="2">
    <citation type="submission" date="2012-11" db="EMBL/GenBank/DDBJ databases">
        <authorList>
            <person name="Kuo A."/>
            <person name="Curtis B.A."/>
            <person name="Tanifuji G."/>
            <person name="Burki F."/>
            <person name="Gruber A."/>
            <person name="Irimia M."/>
            <person name="Maruyama S."/>
            <person name="Arias M.C."/>
            <person name="Ball S.G."/>
            <person name="Gile G.H."/>
            <person name="Hirakawa Y."/>
            <person name="Hopkins J.F."/>
            <person name="Rensing S.A."/>
            <person name="Schmutz J."/>
            <person name="Symeonidi A."/>
            <person name="Elias M."/>
            <person name="Eveleigh R.J."/>
            <person name="Herman E.K."/>
            <person name="Klute M.J."/>
            <person name="Nakayama T."/>
            <person name="Obornik M."/>
            <person name="Reyes-Prieto A."/>
            <person name="Armbrust E.V."/>
            <person name="Aves S.J."/>
            <person name="Beiko R.G."/>
            <person name="Coutinho P."/>
            <person name="Dacks J.B."/>
            <person name="Durnford D.G."/>
            <person name="Fast N.M."/>
            <person name="Green B.R."/>
            <person name="Grisdale C."/>
            <person name="Hempe F."/>
            <person name="Henrissat B."/>
            <person name="Hoppner M.P."/>
            <person name="Ishida K.-I."/>
            <person name="Kim E."/>
            <person name="Koreny L."/>
            <person name="Kroth P.G."/>
            <person name="Liu Y."/>
            <person name="Malik S.-B."/>
            <person name="Maier U.G."/>
            <person name="McRose D."/>
            <person name="Mock T."/>
            <person name="Neilson J.A."/>
            <person name="Onodera N.T."/>
            <person name="Poole A.M."/>
            <person name="Pritham E.J."/>
            <person name="Richards T.A."/>
            <person name="Rocap G."/>
            <person name="Roy S.W."/>
            <person name="Sarai C."/>
            <person name="Schaack S."/>
            <person name="Shirato S."/>
            <person name="Slamovits C.H."/>
            <person name="Spencer D.F."/>
            <person name="Suzuki S."/>
            <person name="Worden A.Z."/>
            <person name="Zauner S."/>
            <person name="Barry K."/>
            <person name="Bell C."/>
            <person name="Bharti A.K."/>
            <person name="Crow J.A."/>
            <person name="Grimwood J."/>
            <person name="Kramer R."/>
            <person name="Lindquist E."/>
            <person name="Lucas S."/>
            <person name="Salamov A."/>
            <person name="McFadden G.I."/>
            <person name="Lane C.E."/>
            <person name="Keeling P.J."/>
            <person name="Gray M.W."/>
            <person name="Grigoriev I.V."/>
            <person name="Archibald J.M."/>
        </authorList>
    </citation>
    <scope>NUCLEOTIDE SEQUENCE</scope>
    <source>
        <strain evidence="17">CCMP2712</strain>
    </source>
</reference>
<evidence type="ECO:0000256" key="6">
    <source>
        <dbReference type="ARBA" id="ARBA00022882"/>
    </source>
</evidence>
<evidence type="ECO:0000256" key="8">
    <source>
        <dbReference type="ARBA" id="ARBA00022989"/>
    </source>
</evidence>
<dbReference type="InterPro" id="IPR000595">
    <property type="entry name" value="cNMP-bd_dom"/>
</dbReference>
<dbReference type="Pfam" id="PF00027">
    <property type="entry name" value="cNMP_binding"/>
    <property type="match status" value="1"/>
</dbReference>
<dbReference type="eggNOG" id="KOG0498">
    <property type="taxonomic scope" value="Eukaryota"/>
</dbReference>
<comment type="subcellular location">
    <subcellularLocation>
        <location evidence="1">Membrane</location>
        <topology evidence="1">Multi-pass membrane protein</topology>
    </subcellularLocation>
</comment>
<dbReference type="GO" id="GO:0042391">
    <property type="term" value="P:regulation of membrane potential"/>
    <property type="evidence" value="ECO:0007669"/>
    <property type="project" value="TreeGrafter"/>
</dbReference>
<dbReference type="GO" id="GO:0005249">
    <property type="term" value="F:voltage-gated potassium channel activity"/>
    <property type="evidence" value="ECO:0007669"/>
    <property type="project" value="InterPro"/>
</dbReference>
<feature type="compositionally biased region" description="Acidic residues" evidence="12">
    <location>
        <begin position="744"/>
        <end position="753"/>
    </location>
</feature>
<dbReference type="InterPro" id="IPR014710">
    <property type="entry name" value="RmlC-like_jellyroll"/>
</dbReference>
<sequence length="766" mass="86669">MSLRKASSGEGDLKLNTDFVEKVFKFDDLELTKGAKAKDSVLIHPLSRFFQTWEFLSGILLLYTTWVTPLLIAFFSEQEGFCAHAPTLKFDMAVDLFFITEIFVQFSTGKLLGIEYILERGRVALIYLHHGFVTDVLAGLPISFLEYFLIEDTPCSSQSAGYSNSAYVRYLRLVRMLRMLRLLKVLKIFNVLRDFFLWRPTVVRLTKAAFSICMIAHIGGCLWWFLKLQELSHEELAAFKAEYNLDHRVSSPYIVSVYFLMATLCTVGYGDISAVTDYERLFAIALMFIGASVFAIIISNMSALVNSVSSSENETLDQMEKVLEFMRQNKLPQALERRVQNFYFFKASRVRSSAQSSLVLADLPVELRNQIDLALNRHLLGSIWLFDKLEDVVLQEIVRILDVELRLPGETIYDLGDQADCLYIIISGSVTLSLREDPALKLRSEILDQIQKGDVYGEVAILMDTTRESMAVSDGFLEQYVLSSSNLEIVLNELPDVNERLKQRAQVRAEQLFGGILEQEGAHWKRKVAPNNAFKWRRLCRKLMISKGTSSNVFFSRIFNFTMAHSDSNTKVKGKLTKRSKDNDMYFSFDSDGRKSLNLHKPLAHSSRHGSFDSSSSASALLANGTLLKREEEVLERSMVLVMEVEKMMLEAVELCGKEKEEGGRSLKDQEELLKTSLQQQQLLASQLLLLQSLIRPPALHHAGVALVSSSKRRLSQPMLAASIGFTKHCEIEEETERMRGIEDEKDEKENGEENGAAGLSGSVNV</sequence>
<feature type="region of interest" description="Disordered" evidence="12">
    <location>
        <begin position="736"/>
        <end position="766"/>
    </location>
</feature>
<name>L1JUB5_GUITC</name>
<protein>
    <recommendedName>
        <fullName evidence="14">Cyclic nucleotide-binding domain-containing protein</fullName>
    </recommendedName>
</protein>
<evidence type="ECO:0000313" key="16">
    <source>
        <dbReference type="EnsemblProtists" id="EKX51683"/>
    </source>
</evidence>
<evidence type="ECO:0000256" key="13">
    <source>
        <dbReference type="SAM" id="Phobius"/>
    </source>
</evidence>
<dbReference type="Gene3D" id="1.10.287.630">
    <property type="entry name" value="Helix hairpin bin"/>
    <property type="match status" value="1"/>
</dbReference>
<keyword evidence="2" id="KW-0813">Transport</keyword>
<feature type="transmembrane region" description="Helical" evidence="13">
    <location>
        <begin position="208"/>
        <end position="226"/>
    </location>
</feature>
<proteinExistence type="predicted"/>
<evidence type="ECO:0000256" key="7">
    <source>
        <dbReference type="ARBA" id="ARBA00022958"/>
    </source>
</evidence>
<evidence type="ECO:0000256" key="4">
    <source>
        <dbReference type="ARBA" id="ARBA00022692"/>
    </source>
</evidence>
<dbReference type="EnsemblProtists" id="EKX51683">
    <property type="protein sequence ID" value="EKX51683"/>
    <property type="gene ID" value="GUITHDRAFT_134568"/>
</dbReference>
<keyword evidence="4 13" id="KW-0812">Transmembrane</keyword>
<dbReference type="EMBL" id="JH992975">
    <property type="protein sequence ID" value="EKX51683.1"/>
    <property type="molecule type" value="Genomic_DNA"/>
</dbReference>
<dbReference type="HOGENOM" id="CLU_364669_0_0_1"/>
<dbReference type="Proteomes" id="UP000011087">
    <property type="component" value="Unassembled WGS sequence"/>
</dbReference>
<dbReference type="Pfam" id="PF00520">
    <property type="entry name" value="Ion_trans"/>
    <property type="match status" value="1"/>
</dbReference>
<keyword evidence="10 13" id="KW-0472">Membrane</keyword>
<keyword evidence="3" id="KW-0633">Potassium transport</keyword>
<dbReference type="AlphaFoldDB" id="L1JUB5"/>
<evidence type="ECO:0000256" key="10">
    <source>
        <dbReference type="ARBA" id="ARBA00023136"/>
    </source>
</evidence>
<feature type="transmembrane region" description="Helical" evidence="13">
    <location>
        <begin position="281"/>
        <end position="305"/>
    </location>
</feature>
<reference evidence="15 17" key="1">
    <citation type="journal article" date="2012" name="Nature">
        <title>Algal genomes reveal evolutionary mosaicism and the fate of nucleomorphs.</title>
        <authorList>
            <consortium name="DOE Joint Genome Institute"/>
            <person name="Curtis B.A."/>
            <person name="Tanifuji G."/>
            <person name="Burki F."/>
            <person name="Gruber A."/>
            <person name="Irimia M."/>
            <person name="Maruyama S."/>
            <person name="Arias M.C."/>
            <person name="Ball S.G."/>
            <person name="Gile G.H."/>
            <person name="Hirakawa Y."/>
            <person name="Hopkins J.F."/>
            <person name="Kuo A."/>
            <person name="Rensing S.A."/>
            <person name="Schmutz J."/>
            <person name="Symeonidi A."/>
            <person name="Elias M."/>
            <person name="Eveleigh R.J."/>
            <person name="Herman E.K."/>
            <person name="Klute M.J."/>
            <person name="Nakayama T."/>
            <person name="Obornik M."/>
            <person name="Reyes-Prieto A."/>
            <person name="Armbrust E.V."/>
            <person name="Aves S.J."/>
            <person name="Beiko R.G."/>
            <person name="Coutinho P."/>
            <person name="Dacks J.B."/>
            <person name="Durnford D.G."/>
            <person name="Fast N.M."/>
            <person name="Green B.R."/>
            <person name="Grisdale C.J."/>
            <person name="Hempel F."/>
            <person name="Henrissat B."/>
            <person name="Hoppner M.P."/>
            <person name="Ishida K."/>
            <person name="Kim E."/>
            <person name="Koreny L."/>
            <person name="Kroth P.G."/>
            <person name="Liu Y."/>
            <person name="Malik S.B."/>
            <person name="Maier U.G."/>
            <person name="McRose D."/>
            <person name="Mock T."/>
            <person name="Neilson J.A."/>
            <person name="Onodera N.T."/>
            <person name="Poole A.M."/>
            <person name="Pritham E.J."/>
            <person name="Richards T.A."/>
            <person name="Rocap G."/>
            <person name="Roy S.W."/>
            <person name="Sarai C."/>
            <person name="Schaack S."/>
            <person name="Shirato S."/>
            <person name="Slamovits C.H."/>
            <person name="Spencer D.F."/>
            <person name="Suzuki S."/>
            <person name="Worden A.Z."/>
            <person name="Zauner S."/>
            <person name="Barry K."/>
            <person name="Bell C."/>
            <person name="Bharti A.K."/>
            <person name="Crow J.A."/>
            <person name="Grimwood J."/>
            <person name="Kramer R."/>
            <person name="Lindquist E."/>
            <person name="Lucas S."/>
            <person name="Salamov A."/>
            <person name="McFadden G.I."/>
            <person name="Lane C.E."/>
            <person name="Keeling P.J."/>
            <person name="Gray M.W."/>
            <person name="Grigoriev I.V."/>
            <person name="Archibald J.M."/>
        </authorList>
    </citation>
    <scope>NUCLEOTIDE SEQUENCE</scope>
    <source>
        <strain evidence="15 17">CCMP2712</strain>
    </source>
</reference>
<dbReference type="PRINTS" id="PR01463">
    <property type="entry name" value="EAGCHANLFMLY"/>
</dbReference>
<dbReference type="PANTHER" id="PTHR10217">
    <property type="entry name" value="VOLTAGE AND LIGAND GATED POTASSIUM CHANNEL"/>
    <property type="match status" value="1"/>
</dbReference>
<evidence type="ECO:0000259" key="14">
    <source>
        <dbReference type="PROSITE" id="PS50042"/>
    </source>
</evidence>
<evidence type="ECO:0000256" key="2">
    <source>
        <dbReference type="ARBA" id="ARBA00022448"/>
    </source>
</evidence>
<dbReference type="InterPro" id="IPR005821">
    <property type="entry name" value="Ion_trans_dom"/>
</dbReference>
<evidence type="ECO:0000313" key="17">
    <source>
        <dbReference type="Proteomes" id="UP000011087"/>
    </source>
</evidence>
<reference evidence="16" key="3">
    <citation type="submission" date="2015-06" db="UniProtKB">
        <authorList>
            <consortium name="EnsemblProtists"/>
        </authorList>
    </citation>
    <scope>IDENTIFICATION</scope>
</reference>
<feature type="domain" description="Cyclic nucleotide-binding" evidence="14">
    <location>
        <begin position="385"/>
        <end position="508"/>
    </location>
</feature>
<keyword evidence="11" id="KW-0407">Ion channel</keyword>
<dbReference type="CDD" id="cd00038">
    <property type="entry name" value="CAP_ED"/>
    <property type="match status" value="1"/>
</dbReference>
<dbReference type="Gene3D" id="2.60.120.10">
    <property type="entry name" value="Jelly Rolls"/>
    <property type="match status" value="1"/>
</dbReference>
<feature type="transmembrane region" description="Helical" evidence="13">
    <location>
        <begin position="55"/>
        <end position="76"/>
    </location>
</feature>
<keyword evidence="8 13" id="KW-1133">Transmembrane helix</keyword>
<dbReference type="KEGG" id="gtt:GUITHDRAFT_134568"/>
<dbReference type="InterPro" id="IPR018490">
    <property type="entry name" value="cNMP-bd_dom_sf"/>
</dbReference>
<dbReference type="OMA" id="FLFESAC"/>
<dbReference type="InterPro" id="IPR003938">
    <property type="entry name" value="K_chnl_volt-dep_EAG/ELK/ERG"/>
</dbReference>
<dbReference type="SMART" id="SM00100">
    <property type="entry name" value="cNMP"/>
    <property type="match status" value="1"/>
</dbReference>
<feature type="transmembrane region" description="Helical" evidence="13">
    <location>
        <begin position="96"/>
        <end position="118"/>
    </location>
</feature>
<gene>
    <name evidence="15" type="ORF">GUITHDRAFT_134568</name>
</gene>
<keyword evidence="17" id="KW-1185">Reference proteome</keyword>
<dbReference type="PaxDb" id="55529-EKX51683"/>
<accession>L1JUB5</accession>
<keyword evidence="5" id="KW-0631">Potassium channel</keyword>
<keyword evidence="7" id="KW-0630">Potassium</keyword>
<dbReference type="PANTHER" id="PTHR10217:SF435">
    <property type="entry name" value="POTASSIUM VOLTAGE-GATED CHANNEL PROTEIN EAG"/>
    <property type="match status" value="1"/>
</dbReference>
<dbReference type="SUPFAM" id="SSF51206">
    <property type="entry name" value="cAMP-binding domain-like"/>
    <property type="match status" value="1"/>
</dbReference>
<dbReference type="RefSeq" id="XP_005838663.1">
    <property type="nucleotide sequence ID" value="XM_005838606.1"/>
</dbReference>
<evidence type="ECO:0000256" key="9">
    <source>
        <dbReference type="ARBA" id="ARBA00023065"/>
    </source>
</evidence>
<dbReference type="OrthoDB" id="432483at2759"/>
<dbReference type="GO" id="GO:0034702">
    <property type="term" value="C:monoatomic ion channel complex"/>
    <property type="evidence" value="ECO:0007669"/>
    <property type="project" value="UniProtKB-KW"/>
</dbReference>
<evidence type="ECO:0000256" key="11">
    <source>
        <dbReference type="ARBA" id="ARBA00023303"/>
    </source>
</evidence>
<dbReference type="GO" id="GO:0005886">
    <property type="term" value="C:plasma membrane"/>
    <property type="evidence" value="ECO:0007669"/>
    <property type="project" value="TreeGrafter"/>
</dbReference>
<evidence type="ECO:0000256" key="5">
    <source>
        <dbReference type="ARBA" id="ARBA00022826"/>
    </source>
</evidence>
<dbReference type="GeneID" id="17308367"/>
<dbReference type="SUPFAM" id="SSF81324">
    <property type="entry name" value="Voltage-gated potassium channels"/>
    <property type="match status" value="1"/>
</dbReference>
<dbReference type="InterPro" id="IPR050818">
    <property type="entry name" value="KCNH_animal-type"/>
</dbReference>
<dbReference type="PROSITE" id="PS50042">
    <property type="entry name" value="CNMP_BINDING_3"/>
    <property type="match status" value="1"/>
</dbReference>
<evidence type="ECO:0000313" key="15">
    <source>
        <dbReference type="EMBL" id="EKX51683.1"/>
    </source>
</evidence>
<evidence type="ECO:0000256" key="12">
    <source>
        <dbReference type="SAM" id="MobiDB-lite"/>
    </source>
</evidence>
<feature type="transmembrane region" description="Helical" evidence="13">
    <location>
        <begin position="250"/>
        <end position="269"/>
    </location>
</feature>
<keyword evidence="6" id="KW-0851">Voltage-gated channel</keyword>
<evidence type="ECO:0000256" key="1">
    <source>
        <dbReference type="ARBA" id="ARBA00004141"/>
    </source>
</evidence>
<evidence type="ECO:0000256" key="3">
    <source>
        <dbReference type="ARBA" id="ARBA00022538"/>
    </source>
</evidence>
<dbReference type="Gene3D" id="1.10.287.70">
    <property type="match status" value="1"/>
</dbReference>
<keyword evidence="9" id="KW-0406">Ion transport</keyword>